<dbReference type="PANTHER" id="PTHR34383:SF1">
    <property type="entry name" value="ADP-POLYPHOSPHATE PHOSPHOTRANSFERASE"/>
    <property type="match status" value="1"/>
</dbReference>
<dbReference type="PANTHER" id="PTHR34383">
    <property type="entry name" value="POLYPHOSPHATE:AMP PHOSPHOTRANSFERASE-RELATED"/>
    <property type="match status" value="1"/>
</dbReference>
<feature type="compositionally biased region" description="Basic and acidic residues" evidence="7">
    <location>
        <begin position="1"/>
        <end position="13"/>
    </location>
</feature>
<feature type="domain" description="Polyphosphate kinase-2-related" evidence="8">
    <location>
        <begin position="25"/>
        <end position="250"/>
    </location>
</feature>
<dbReference type="InterPro" id="IPR016898">
    <property type="entry name" value="Polyphosphate_phosphotransfera"/>
</dbReference>
<keyword evidence="4" id="KW-0066">ATP synthesis</keyword>
<sequence length="280" mass="32763">MSRRESAREKDNPTNDNGAPPLQRMKRKDFEEELERLQIELVRLQAWVKATGARIIVVFEGRDTAGKGGVISRITQRVSPRVFRHVALPAPTERERSQLYMQRYIAQFPAAGEVVLFDRSWYNRAGVERVMGFCTKKEYERFMHLAPAVERELVNNGFILLKYFLDVSQDEQRRRFADRIDNPVKHWKLSPMDTESVRRWWDYTLAYQDMLRGTDTPDCPWFIVPADDKRRARLNLIAHMLGRIPYEKVRVDLPRIPKAEPRPKGADEILPAANVVPQLY</sequence>
<evidence type="ECO:0000256" key="1">
    <source>
        <dbReference type="ARBA" id="ARBA00009924"/>
    </source>
</evidence>
<comment type="function">
    <text evidence="6">Uses inorganic polyphosphate (polyP) as a donor to convert GDP to GTP or ADP to ATP.</text>
</comment>
<organism evidence="9 10">
    <name type="scientific">Microvirga thermotolerans</name>
    <dbReference type="NCBI Taxonomy" id="2651334"/>
    <lineage>
        <taxon>Bacteria</taxon>
        <taxon>Pseudomonadati</taxon>
        <taxon>Pseudomonadota</taxon>
        <taxon>Alphaproteobacteria</taxon>
        <taxon>Hyphomicrobiales</taxon>
        <taxon>Methylobacteriaceae</taxon>
        <taxon>Microvirga</taxon>
    </lineage>
</organism>
<evidence type="ECO:0000256" key="2">
    <source>
        <dbReference type="ARBA" id="ARBA00022679"/>
    </source>
</evidence>
<comment type="similarity">
    <text evidence="1 6">Belongs to the polyphosphate kinase 2 (PPK2) family. Class I subfamily.</text>
</comment>
<dbReference type="InterPro" id="IPR022488">
    <property type="entry name" value="PPK2-related"/>
</dbReference>
<keyword evidence="2 6" id="KW-0808">Transferase</keyword>
<dbReference type="Gene3D" id="3.40.50.300">
    <property type="entry name" value="P-loop containing nucleotide triphosphate hydrolases"/>
    <property type="match status" value="1"/>
</dbReference>
<evidence type="ECO:0000256" key="3">
    <source>
        <dbReference type="ARBA" id="ARBA00022777"/>
    </source>
</evidence>
<comment type="catalytic activity">
    <reaction evidence="5">
        <text>[phosphate](n) + ATP = [phosphate](n+1) + ADP</text>
        <dbReference type="Rhea" id="RHEA:19573"/>
        <dbReference type="Rhea" id="RHEA-COMP:9859"/>
        <dbReference type="Rhea" id="RHEA-COMP:14280"/>
        <dbReference type="ChEBI" id="CHEBI:16838"/>
        <dbReference type="ChEBI" id="CHEBI:30616"/>
        <dbReference type="ChEBI" id="CHEBI:456216"/>
    </reaction>
    <physiologicalReaction direction="right-to-left" evidence="5">
        <dbReference type="Rhea" id="RHEA:19575"/>
    </physiologicalReaction>
</comment>
<reference evidence="9 10" key="1">
    <citation type="submission" date="2019-10" db="EMBL/GenBank/DDBJ databases">
        <title>Isolation, Identification of Microvirga thermotolerans HR1, a novel thermophilic bacterium and Comparative Genomics of the genus Microvirga.</title>
        <authorList>
            <person name="Li J."/>
            <person name="Zhang W."/>
            <person name="Lin M."/>
            <person name="Wang J."/>
        </authorList>
    </citation>
    <scope>NUCLEOTIDE SEQUENCE [LARGE SCALE GENOMIC DNA]</scope>
    <source>
        <strain evidence="9 10">HR1</strain>
    </source>
</reference>
<keyword evidence="10" id="KW-1185">Reference proteome</keyword>
<dbReference type="Pfam" id="PF03976">
    <property type="entry name" value="PPK2"/>
    <property type="match status" value="1"/>
</dbReference>
<dbReference type="Proteomes" id="UP000325614">
    <property type="component" value="Chromosome"/>
</dbReference>
<comment type="subunit">
    <text evidence="6">Homotetramer.</text>
</comment>
<dbReference type="InterPro" id="IPR022486">
    <property type="entry name" value="PPK2_PA0141"/>
</dbReference>
<dbReference type="NCBIfam" id="TIGR03707">
    <property type="entry name" value="PPK2_P_aer"/>
    <property type="match status" value="1"/>
</dbReference>
<evidence type="ECO:0000256" key="5">
    <source>
        <dbReference type="ARBA" id="ARBA00024500"/>
    </source>
</evidence>
<dbReference type="InterPro" id="IPR027417">
    <property type="entry name" value="P-loop_NTPase"/>
</dbReference>
<protein>
    <recommendedName>
        <fullName evidence="6">ADP/GDP-polyphosphate phosphotransferase</fullName>
        <ecNumber evidence="6">2.7.4.-</ecNumber>
    </recommendedName>
    <alternativeName>
        <fullName evidence="6">Polyphosphate kinase PPK2</fullName>
    </alternativeName>
</protein>
<dbReference type="EMBL" id="CP045423">
    <property type="protein sequence ID" value="QFU14785.1"/>
    <property type="molecule type" value="Genomic_DNA"/>
</dbReference>
<evidence type="ECO:0000313" key="9">
    <source>
        <dbReference type="EMBL" id="QFU14785.1"/>
    </source>
</evidence>
<dbReference type="PIRSF" id="PIRSF028756">
    <property type="entry name" value="PPK2_prd"/>
    <property type="match status" value="1"/>
</dbReference>
<dbReference type="RefSeq" id="WP_152584435.1">
    <property type="nucleotide sequence ID" value="NZ_CP045423.1"/>
</dbReference>
<feature type="region of interest" description="Disordered" evidence="7">
    <location>
        <begin position="1"/>
        <end position="25"/>
    </location>
</feature>
<evidence type="ECO:0000259" key="8">
    <source>
        <dbReference type="Pfam" id="PF03976"/>
    </source>
</evidence>
<evidence type="ECO:0000256" key="6">
    <source>
        <dbReference type="RuleBase" id="RU369062"/>
    </source>
</evidence>
<evidence type="ECO:0000313" key="10">
    <source>
        <dbReference type="Proteomes" id="UP000325614"/>
    </source>
</evidence>
<dbReference type="GO" id="GO:0006754">
    <property type="term" value="P:ATP biosynthetic process"/>
    <property type="evidence" value="ECO:0007669"/>
    <property type="project" value="UniProtKB-KW"/>
</dbReference>
<dbReference type="AlphaFoldDB" id="A0A5P9JUC3"/>
<dbReference type="EC" id="2.7.4.-" evidence="6"/>
<evidence type="ECO:0000256" key="4">
    <source>
        <dbReference type="ARBA" id="ARBA00023310"/>
    </source>
</evidence>
<dbReference type="KEGG" id="mico:GDR74_00355"/>
<proteinExistence type="inferred from homology"/>
<dbReference type="SUPFAM" id="SSF52540">
    <property type="entry name" value="P-loop containing nucleoside triphosphate hydrolases"/>
    <property type="match status" value="1"/>
</dbReference>
<dbReference type="GO" id="GO:0008976">
    <property type="term" value="F:polyphosphate kinase activity"/>
    <property type="evidence" value="ECO:0007669"/>
    <property type="project" value="UniProtKB-UniRule"/>
</dbReference>
<keyword evidence="3 6" id="KW-0418">Kinase</keyword>
<evidence type="ECO:0000256" key="7">
    <source>
        <dbReference type="SAM" id="MobiDB-lite"/>
    </source>
</evidence>
<name>A0A5P9JUC3_9HYPH</name>
<accession>A0A5P9JUC3</accession>
<gene>
    <name evidence="9" type="primary">ppk2</name>
    <name evidence="9" type="ORF">GDR74_00355</name>
</gene>